<keyword evidence="5" id="KW-1185">Reference proteome</keyword>
<gene>
    <name evidence="4" type="ORF">PR048_024243</name>
</gene>
<keyword evidence="2" id="KW-0479">Metal-binding</keyword>
<evidence type="ECO:0000256" key="2">
    <source>
        <dbReference type="ARBA" id="ARBA00022723"/>
    </source>
</evidence>
<evidence type="ECO:0000259" key="3">
    <source>
        <dbReference type="Pfam" id="PF13359"/>
    </source>
</evidence>
<sequence length="197" mass="22497">MQSWSRFYEKLINVDLQIPGRTNISHSNRLLEYGMEAVAMRSDLIKPYIRESLTDARRIFNYRLSRARRVIENTFGILASRFCIFHAPINLKVDNIETVVLACCALHNFLPKISPQTYTPPGCTDNENISSGYVELGERCDPAIMHNLQRGTKGQLSACAKRLRDNFSQYFNQEGSLLRQADVANILEPSINYSNYA</sequence>
<organism evidence="4 5">
    <name type="scientific">Dryococelus australis</name>
    <dbReference type="NCBI Taxonomy" id="614101"/>
    <lineage>
        <taxon>Eukaryota</taxon>
        <taxon>Metazoa</taxon>
        <taxon>Ecdysozoa</taxon>
        <taxon>Arthropoda</taxon>
        <taxon>Hexapoda</taxon>
        <taxon>Insecta</taxon>
        <taxon>Pterygota</taxon>
        <taxon>Neoptera</taxon>
        <taxon>Polyneoptera</taxon>
        <taxon>Phasmatodea</taxon>
        <taxon>Verophasmatodea</taxon>
        <taxon>Anareolatae</taxon>
        <taxon>Phasmatidae</taxon>
        <taxon>Eurycanthinae</taxon>
        <taxon>Dryococelus</taxon>
    </lineage>
</organism>
<dbReference type="InterPro" id="IPR027806">
    <property type="entry name" value="HARBI1_dom"/>
</dbReference>
<accession>A0ABQ9GN24</accession>
<protein>
    <recommendedName>
        <fullName evidence="3">DDE Tnp4 domain-containing protein</fullName>
    </recommendedName>
</protein>
<evidence type="ECO:0000313" key="5">
    <source>
        <dbReference type="Proteomes" id="UP001159363"/>
    </source>
</evidence>
<proteinExistence type="predicted"/>
<evidence type="ECO:0000256" key="1">
    <source>
        <dbReference type="ARBA" id="ARBA00001968"/>
    </source>
</evidence>
<dbReference type="Pfam" id="PF13359">
    <property type="entry name" value="DDE_Tnp_4"/>
    <property type="match status" value="1"/>
</dbReference>
<name>A0ABQ9GN24_9NEOP</name>
<comment type="cofactor">
    <cofactor evidence="1">
        <name>a divalent metal cation</name>
        <dbReference type="ChEBI" id="CHEBI:60240"/>
    </cofactor>
</comment>
<feature type="domain" description="DDE Tnp4" evidence="3">
    <location>
        <begin position="47"/>
        <end position="108"/>
    </location>
</feature>
<comment type="caution">
    <text evidence="4">The sequence shown here is derived from an EMBL/GenBank/DDBJ whole genome shotgun (WGS) entry which is preliminary data.</text>
</comment>
<dbReference type="EMBL" id="JARBHB010000010">
    <property type="protein sequence ID" value="KAJ8873426.1"/>
    <property type="molecule type" value="Genomic_DNA"/>
</dbReference>
<dbReference type="Proteomes" id="UP001159363">
    <property type="component" value="Chromosome 9"/>
</dbReference>
<evidence type="ECO:0000313" key="4">
    <source>
        <dbReference type="EMBL" id="KAJ8873426.1"/>
    </source>
</evidence>
<reference evidence="4 5" key="1">
    <citation type="submission" date="2023-02" db="EMBL/GenBank/DDBJ databases">
        <title>LHISI_Scaffold_Assembly.</title>
        <authorList>
            <person name="Stuart O.P."/>
            <person name="Cleave R."/>
            <person name="Magrath M.J.L."/>
            <person name="Mikheyev A.S."/>
        </authorList>
    </citation>
    <scope>NUCLEOTIDE SEQUENCE [LARGE SCALE GENOMIC DNA]</scope>
    <source>
        <strain evidence="4">Daus_M_001</strain>
        <tissue evidence="4">Leg muscle</tissue>
    </source>
</reference>